<dbReference type="InterPro" id="IPR036291">
    <property type="entry name" value="NAD(P)-bd_dom_sf"/>
</dbReference>
<dbReference type="Gene3D" id="3.40.50.720">
    <property type="entry name" value="NAD(P)-binding Rossmann-like Domain"/>
    <property type="match status" value="1"/>
</dbReference>
<evidence type="ECO:0000256" key="1">
    <source>
        <dbReference type="ARBA" id="ARBA00006484"/>
    </source>
</evidence>
<dbReference type="InterPro" id="IPR020904">
    <property type="entry name" value="Sc_DH/Rdtase_CS"/>
</dbReference>
<dbReference type="EMBL" id="AP018664">
    <property type="protein sequence ID" value="BBD99646.1"/>
    <property type="molecule type" value="Genomic_DNA"/>
</dbReference>
<name>A0A494W8J7_9SPHN</name>
<dbReference type="PANTHER" id="PTHR42760:SF115">
    <property type="entry name" value="3-OXOACYL-[ACYL-CARRIER-PROTEIN] REDUCTASE FABG"/>
    <property type="match status" value="1"/>
</dbReference>
<dbReference type="PANTHER" id="PTHR42760">
    <property type="entry name" value="SHORT-CHAIN DEHYDROGENASES/REDUCTASES FAMILY MEMBER"/>
    <property type="match status" value="1"/>
</dbReference>
<protein>
    <submittedName>
        <fullName evidence="5">NAD(P)-dependent oxidoreductase</fullName>
    </submittedName>
</protein>
<evidence type="ECO:0000313" key="5">
    <source>
        <dbReference type="EMBL" id="BBD99646.1"/>
    </source>
</evidence>
<proteinExistence type="inferred from homology"/>
<keyword evidence="2" id="KW-0560">Oxidoreductase</keyword>
<dbReference type="Proteomes" id="UP000279959">
    <property type="component" value="Chromosome"/>
</dbReference>
<dbReference type="InterPro" id="IPR002347">
    <property type="entry name" value="SDR_fam"/>
</dbReference>
<dbReference type="Pfam" id="PF13561">
    <property type="entry name" value="adh_short_C2"/>
    <property type="match status" value="1"/>
</dbReference>
<dbReference type="PROSITE" id="PS00061">
    <property type="entry name" value="ADH_SHORT"/>
    <property type="match status" value="1"/>
</dbReference>
<feature type="domain" description="Ketoreductase" evidence="4">
    <location>
        <begin position="7"/>
        <end position="193"/>
    </location>
</feature>
<gene>
    <name evidence="5" type="ORF">SAMIE_1031470</name>
</gene>
<accession>A0A494W8J7</accession>
<dbReference type="GO" id="GO:0016616">
    <property type="term" value="F:oxidoreductase activity, acting on the CH-OH group of donors, NAD or NADP as acceptor"/>
    <property type="evidence" value="ECO:0007669"/>
    <property type="project" value="TreeGrafter"/>
</dbReference>
<dbReference type="KEGG" id="sami:SAMIE_1031470"/>
<evidence type="ECO:0000259" key="4">
    <source>
        <dbReference type="SMART" id="SM00822"/>
    </source>
</evidence>
<comment type="similarity">
    <text evidence="1">Belongs to the short-chain dehydrogenases/reductases (SDR) family.</text>
</comment>
<evidence type="ECO:0000256" key="3">
    <source>
        <dbReference type="ARBA" id="ARBA00051383"/>
    </source>
</evidence>
<sequence length="262" mass="27472">MFDLTDRVIIVTGGGGGIGGASAKALSKLGATVVVADIDMDRARAIAEATDRPAVAAQLDATVETSWAHLLEQVRDDHGRLDGLVNAAGVLRPRPFGDATVEELDATLNLNVRSVFMGCKAATPLMIDTSEKLGAKPSIINLSSIYGLFAGVAHVVYSTSKGAVRMMSKGLAQELARHQIRVNTVFPGPVNTWLMTNSVAQLGEFGLRPKGQEGLDLVAKMHPMGRLAEPEDIAGVITFLCSDASSFMTGGELVVDGGLTLT</sequence>
<dbReference type="FunFam" id="3.40.50.720:FF:000084">
    <property type="entry name" value="Short-chain dehydrogenase reductase"/>
    <property type="match status" value="1"/>
</dbReference>
<evidence type="ECO:0000313" key="6">
    <source>
        <dbReference type="Proteomes" id="UP000279959"/>
    </source>
</evidence>
<dbReference type="CDD" id="cd05233">
    <property type="entry name" value="SDR_c"/>
    <property type="match status" value="1"/>
</dbReference>
<evidence type="ECO:0000256" key="2">
    <source>
        <dbReference type="ARBA" id="ARBA00023002"/>
    </source>
</evidence>
<organism evidence="5 6">
    <name type="scientific">Sphingobium amiense</name>
    <dbReference type="NCBI Taxonomy" id="135719"/>
    <lineage>
        <taxon>Bacteria</taxon>
        <taxon>Pseudomonadati</taxon>
        <taxon>Pseudomonadota</taxon>
        <taxon>Alphaproteobacteria</taxon>
        <taxon>Sphingomonadales</taxon>
        <taxon>Sphingomonadaceae</taxon>
        <taxon>Sphingobium</taxon>
    </lineage>
</organism>
<dbReference type="PRINTS" id="PR00081">
    <property type="entry name" value="GDHRDH"/>
</dbReference>
<dbReference type="AlphaFoldDB" id="A0A494W8J7"/>
<comment type="catalytic activity">
    <reaction evidence="3">
        <text>2,5-dichlorocyclohexa-2,5-dien-1,4-diol + NAD(+) = 2,5-dichlorohydroquinone + NADH + H(+)</text>
        <dbReference type="Rhea" id="RHEA:15741"/>
        <dbReference type="ChEBI" id="CHEBI:15378"/>
        <dbReference type="ChEBI" id="CHEBI:27545"/>
        <dbReference type="ChEBI" id="CHEBI:28975"/>
        <dbReference type="ChEBI" id="CHEBI:57540"/>
        <dbReference type="ChEBI" id="CHEBI:57945"/>
    </reaction>
</comment>
<dbReference type="SMART" id="SM00822">
    <property type="entry name" value="PKS_KR"/>
    <property type="match status" value="1"/>
</dbReference>
<dbReference type="PRINTS" id="PR00080">
    <property type="entry name" value="SDRFAMILY"/>
</dbReference>
<dbReference type="SUPFAM" id="SSF51735">
    <property type="entry name" value="NAD(P)-binding Rossmann-fold domains"/>
    <property type="match status" value="1"/>
</dbReference>
<reference evidence="5 6" key="1">
    <citation type="submission" date="2018-05" db="EMBL/GenBank/DDBJ databases">
        <title>Complete Genome Sequence of the Nonylphenol-Degrading Bacterium Sphingobium amiense DSM 16289T.</title>
        <authorList>
            <person name="Ootsuka M."/>
            <person name="Nishizawa T."/>
            <person name="Ohta H."/>
        </authorList>
    </citation>
    <scope>NUCLEOTIDE SEQUENCE [LARGE SCALE GENOMIC DNA]</scope>
    <source>
        <strain evidence="5 6">DSM 16289</strain>
    </source>
</reference>
<keyword evidence="6" id="KW-1185">Reference proteome</keyword>
<dbReference type="InterPro" id="IPR057326">
    <property type="entry name" value="KR_dom"/>
</dbReference>
<dbReference type="RefSeq" id="WP_066700567.1">
    <property type="nucleotide sequence ID" value="NZ_AP018664.1"/>
</dbReference>